<feature type="region of interest" description="Disordered" evidence="4">
    <location>
        <begin position="225"/>
        <end position="262"/>
    </location>
</feature>
<dbReference type="GeneID" id="82205185"/>
<organism evidence="7 8">
    <name type="scientific">Romboutsia ilealis</name>
    <dbReference type="NCBI Taxonomy" id="1115758"/>
    <lineage>
        <taxon>Bacteria</taxon>
        <taxon>Bacillati</taxon>
        <taxon>Bacillota</taxon>
        <taxon>Clostridia</taxon>
        <taxon>Peptostreptococcales</taxon>
        <taxon>Peptostreptococcaceae</taxon>
        <taxon>Romboutsia</taxon>
    </lineage>
</organism>
<dbReference type="PROSITE" id="PS50830">
    <property type="entry name" value="TNASE_3"/>
    <property type="match status" value="1"/>
</dbReference>
<dbReference type="SUPFAM" id="SSF50199">
    <property type="entry name" value="Staphylococcal nuclease"/>
    <property type="match status" value="1"/>
</dbReference>
<proteinExistence type="predicted"/>
<feature type="compositionally biased region" description="Polar residues" evidence="4">
    <location>
        <begin position="247"/>
        <end position="262"/>
    </location>
</feature>
<feature type="domain" description="TNase-like" evidence="6">
    <location>
        <begin position="68"/>
        <end position="209"/>
    </location>
</feature>
<evidence type="ECO:0000256" key="5">
    <source>
        <dbReference type="SAM" id="SignalP"/>
    </source>
</evidence>
<evidence type="ECO:0000313" key="7">
    <source>
        <dbReference type="EMBL" id="CED93759.1"/>
    </source>
</evidence>
<dbReference type="Pfam" id="PF00565">
    <property type="entry name" value="SNase"/>
    <property type="match status" value="1"/>
</dbReference>
<dbReference type="EMBL" id="LN555523">
    <property type="protein sequence ID" value="CED93759.1"/>
    <property type="molecule type" value="Genomic_DNA"/>
</dbReference>
<evidence type="ECO:0000259" key="6">
    <source>
        <dbReference type="PROSITE" id="PS50830"/>
    </source>
</evidence>
<keyword evidence="3" id="KW-0378">Hydrolase</keyword>
<evidence type="ECO:0000256" key="4">
    <source>
        <dbReference type="SAM" id="MobiDB-lite"/>
    </source>
</evidence>
<dbReference type="PANTHER" id="PTHR12302">
    <property type="entry name" value="EBNA2 BINDING PROTEIN P100"/>
    <property type="match status" value="1"/>
</dbReference>
<dbReference type="KEGG" id="ril:CRIB_1008"/>
<dbReference type="Gene3D" id="2.40.50.90">
    <property type="match status" value="1"/>
</dbReference>
<dbReference type="PROSITE" id="PS51257">
    <property type="entry name" value="PROKAR_LIPOPROTEIN"/>
    <property type="match status" value="1"/>
</dbReference>
<evidence type="ECO:0000256" key="2">
    <source>
        <dbReference type="ARBA" id="ARBA00022759"/>
    </source>
</evidence>
<dbReference type="SMART" id="SM00318">
    <property type="entry name" value="SNc"/>
    <property type="match status" value="1"/>
</dbReference>
<feature type="chain" id="PRO_5012572729" evidence="5">
    <location>
        <begin position="28"/>
        <end position="291"/>
    </location>
</feature>
<feature type="signal peptide" evidence="5">
    <location>
        <begin position="1"/>
        <end position="27"/>
    </location>
</feature>
<dbReference type="GO" id="GO:0004519">
    <property type="term" value="F:endonuclease activity"/>
    <property type="evidence" value="ECO:0007669"/>
    <property type="project" value="UniProtKB-KW"/>
</dbReference>
<accession>A0A1V1I0U8</accession>
<keyword evidence="5" id="KW-0732">Signal</keyword>
<evidence type="ECO:0000256" key="1">
    <source>
        <dbReference type="ARBA" id="ARBA00022722"/>
    </source>
</evidence>
<dbReference type="RefSeq" id="WP_180703447.1">
    <property type="nucleotide sequence ID" value="NZ_LN555523.1"/>
</dbReference>
<dbReference type="AlphaFoldDB" id="A0A1V1I0U8"/>
<evidence type="ECO:0000256" key="3">
    <source>
        <dbReference type="ARBA" id="ARBA00022801"/>
    </source>
</evidence>
<reference evidence="7 8" key="1">
    <citation type="submission" date="2014-04" db="EMBL/GenBank/DDBJ databases">
        <authorList>
            <person name="Hornung B.V."/>
        </authorList>
    </citation>
    <scope>NUCLEOTIDE SEQUENCE [LARGE SCALE GENOMIC DNA]</scope>
    <source>
        <strain evidence="7 8">CRIB</strain>
    </source>
</reference>
<dbReference type="PANTHER" id="PTHR12302:SF3">
    <property type="entry name" value="SERINE_THREONINE-PROTEIN KINASE 31"/>
    <property type="match status" value="1"/>
</dbReference>
<protein>
    <submittedName>
        <fullName evidence="7">Staphylococcal nuclease homologue</fullName>
    </submittedName>
</protein>
<dbReference type="GO" id="GO:0016787">
    <property type="term" value="F:hydrolase activity"/>
    <property type="evidence" value="ECO:0007669"/>
    <property type="project" value="UniProtKB-KW"/>
</dbReference>
<keyword evidence="1" id="KW-0540">Nuclease</keyword>
<feature type="compositionally biased region" description="Low complexity" evidence="4">
    <location>
        <begin position="225"/>
        <end position="246"/>
    </location>
</feature>
<keyword evidence="8" id="KW-1185">Reference proteome</keyword>
<sequence>MKFNKLKSIFLSSALAISILFTGCSNGDQNTITNQTQVKNSISNNNQVTIESNDSYQSLSASKELPKGSVKASVERVVDGDTMKLKLDKTKEVVTLRLLLVDTPESVKKGVDPQPYSIEASNFAKNTLVTGDTVYIEYDEGSKTDKYDRHLGYLWYYSTDTSNWQMFNETLISKGYARVGYIYSQKRHLDELYKAQDYAKSNKLNIWSVDGYVTDKGFDVEAYNSNTNTSSSDSSSSSNSNSSSNTVYANGGSSSSNKYHSTKNAHNMKGAIKMTEKEAKSKGYVPCGLCY</sequence>
<dbReference type="Proteomes" id="UP000245622">
    <property type="component" value="Chromosome 1"/>
</dbReference>
<dbReference type="InterPro" id="IPR035437">
    <property type="entry name" value="SNase_OB-fold_sf"/>
</dbReference>
<gene>
    <name evidence="7" type="ORF">CRIB_1008</name>
</gene>
<keyword evidence="2" id="KW-0255">Endonuclease</keyword>
<evidence type="ECO:0000313" key="8">
    <source>
        <dbReference type="Proteomes" id="UP000245622"/>
    </source>
</evidence>
<name>A0A1V1I0U8_9FIRM</name>
<dbReference type="InterPro" id="IPR016071">
    <property type="entry name" value="Staphylococal_nuclease_OB-fold"/>
</dbReference>